<evidence type="ECO:0000256" key="11">
    <source>
        <dbReference type="SAM" id="Phobius"/>
    </source>
</evidence>
<name>A0ABS2A8Y4_9ACTN</name>
<dbReference type="InterPro" id="IPR036890">
    <property type="entry name" value="HATPase_C_sf"/>
</dbReference>
<comment type="catalytic activity">
    <reaction evidence="1">
        <text>ATP + protein L-histidine = ADP + protein N-phospho-L-histidine.</text>
        <dbReference type="EC" id="2.7.13.3"/>
    </reaction>
</comment>
<dbReference type="SMART" id="SM00388">
    <property type="entry name" value="HisKA"/>
    <property type="match status" value="1"/>
</dbReference>
<evidence type="ECO:0000256" key="3">
    <source>
        <dbReference type="ARBA" id="ARBA00012438"/>
    </source>
</evidence>
<evidence type="ECO:0000313" key="13">
    <source>
        <dbReference type="EMBL" id="MBM2616288.1"/>
    </source>
</evidence>
<dbReference type="PANTHER" id="PTHR45436:SF5">
    <property type="entry name" value="SENSOR HISTIDINE KINASE TRCS"/>
    <property type="match status" value="1"/>
</dbReference>
<protein>
    <recommendedName>
        <fullName evidence="3">histidine kinase</fullName>
        <ecNumber evidence="3">2.7.13.3</ecNumber>
    </recommendedName>
</protein>
<keyword evidence="9" id="KW-0902">Two-component regulatory system</keyword>
<evidence type="ECO:0000256" key="6">
    <source>
        <dbReference type="ARBA" id="ARBA00022692"/>
    </source>
</evidence>
<evidence type="ECO:0000256" key="9">
    <source>
        <dbReference type="ARBA" id="ARBA00023012"/>
    </source>
</evidence>
<dbReference type="InterPro" id="IPR050428">
    <property type="entry name" value="TCS_sensor_his_kinase"/>
</dbReference>
<dbReference type="Proteomes" id="UP000632138">
    <property type="component" value="Unassembled WGS sequence"/>
</dbReference>
<keyword evidence="4" id="KW-0597">Phosphoprotein</keyword>
<organism evidence="13 14">
    <name type="scientific">Paractinoplanes ovalisporus</name>
    <dbReference type="NCBI Taxonomy" id="2810368"/>
    <lineage>
        <taxon>Bacteria</taxon>
        <taxon>Bacillati</taxon>
        <taxon>Actinomycetota</taxon>
        <taxon>Actinomycetes</taxon>
        <taxon>Micromonosporales</taxon>
        <taxon>Micromonosporaceae</taxon>
        <taxon>Paractinoplanes</taxon>
    </lineage>
</organism>
<dbReference type="InterPro" id="IPR005467">
    <property type="entry name" value="His_kinase_dom"/>
</dbReference>
<keyword evidence="7 13" id="KW-0418">Kinase</keyword>
<sequence length="406" mass="42455">MNRPDPDRLLLSRARRTSAVQSTAVVTLILLVAGLVAAVALAREQRRVLETTVRQTAATAEDVVDPPYGMWLFVRDGDGRLSSTAGAPSGFPDLDALERAQPGSATSSSSVDRAGTDYLVVTQPRGTGAVQVVASMAGLEQERHRTLAALGVAGLIGLAAAAGAGWLLAGRATRPLGEALARQRRFVADAGHELRTPVTQLHTRAQLLHQDLHDGAPPDRMAADVEQLLAGARQLGEIIEDLLLSTRMEHDASEASEVDLGVVAAGAVAGFAAKAMDNGVSLVLDPDPDRPSLVRGREAALRRVVVALVDNALSHTASGGQVTVELRETPGRAVTLTVRDTGTGFDPADAERLFDRFARGHGEQRRFGLGLALAREVITGHGGTIEAAGEPGQGATFTVRLPAAPP</sequence>
<dbReference type="CDD" id="cd00075">
    <property type="entry name" value="HATPase"/>
    <property type="match status" value="1"/>
</dbReference>
<dbReference type="SMART" id="SM00387">
    <property type="entry name" value="HATPase_c"/>
    <property type="match status" value="1"/>
</dbReference>
<feature type="transmembrane region" description="Helical" evidence="11">
    <location>
        <begin position="146"/>
        <end position="169"/>
    </location>
</feature>
<evidence type="ECO:0000256" key="8">
    <source>
        <dbReference type="ARBA" id="ARBA00022989"/>
    </source>
</evidence>
<dbReference type="PANTHER" id="PTHR45436">
    <property type="entry name" value="SENSOR HISTIDINE KINASE YKOH"/>
    <property type="match status" value="1"/>
</dbReference>
<proteinExistence type="predicted"/>
<keyword evidence="6 11" id="KW-0812">Transmembrane</keyword>
<keyword evidence="5" id="KW-0808">Transferase</keyword>
<dbReference type="CDD" id="cd00082">
    <property type="entry name" value="HisKA"/>
    <property type="match status" value="1"/>
</dbReference>
<comment type="subcellular location">
    <subcellularLocation>
        <location evidence="2">Cell membrane</location>
    </subcellularLocation>
</comment>
<dbReference type="Gene3D" id="3.30.565.10">
    <property type="entry name" value="Histidine kinase-like ATPase, C-terminal domain"/>
    <property type="match status" value="1"/>
</dbReference>
<dbReference type="RefSeq" id="WP_203376189.1">
    <property type="nucleotide sequence ID" value="NZ_JAENHP010000003.1"/>
</dbReference>
<reference evidence="13 14" key="1">
    <citation type="submission" date="2021-01" db="EMBL/GenBank/DDBJ databases">
        <title>Actinoplanes sp. nov. LDG1-06 isolated from lichen.</title>
        <authorList>
            <person name="Saeng-In P."/>
            <person name="Phongsopitanun W."/>
            <person name="Kanchanasin P."/>
            <person name="Yuki M."/>
            <person name="Kudo T."/>
            <person name="Ohkuma M."/>
            <person name="Tanasupawat S."/>
        </authorList>
    </citation>
    <scope>NUCLEOTIDE SEQUENCE [LARGE SCALE GENOMIC DNA]</scope>
    <source>
        <strain evidence="13 14">LDG1-06</strain>
    </source>
</reference>
<evidence type="ECO:0000313" key="14">
    <source>
        <dbReference type="Proteomes" id="UP000632138"/>
    </source>
</evidence>
<dbReference type="InterPro" id="IPR003661">
    <property type="entry name" value="HisK_dim/P_dom"/>
</dbReference>
<dbReference type="Pfam" id="PF00512">
    <property type="entry name" value="HisKA"/>
    <property type="match status" value="1"/>
</dbReference>
<dbReference type="Gene3D" id="1.10.287.130">
    <property type="match status" value="1"/>
</dbReference>
<evidence type="ECO:0000256" key="4">
    <source>
        <dbReference type="ARBA" id="ARBA00022553"/>
    </source>
</evidence>
<accession>A0ABS2A8Y4</accession>
<evidence type="ECO:0000256" key="7">
    <source>
        <dbReference type="ARBA" id="ARBA00022777"/>
    </source>
</evidence>
<keyword evidence="14" id="KW-1185">Reference proteome</keyword>
<feature type="domain" description="Histidine kinase" evidence="12">
    <location>
        <begin position="189"/>
        <end position="405"/>
    </location>
</feature>
<dbReference type="PROSITE" id="PS50109">
    <property type="entry name" value="HIS_KIN"/>
    <property type="match status" value="1"/>
</dbReference>
<keyword evidence="10 11" id="KW-0472">Membrane</keyword>
<evidence type="ECO:0000256" key="5">
    <source>
        <dbReference type="ARBA" id="ARBA00022679"/>
    </source>
</evidence>
<dbReference type="InterPro" id="IPR004358">
    <property type="entry name" value="Sig_transdc_His_kin-like_C"/>
</dbReference>
<dbReference type="GO" id="GO:0016301">
    <property type="term" value="F:kinase activity"/>
    <property type="evidence" value="ECO:0007669"/>
    <property type="project" value="UniProtKB-KW"/>
</dbReference>
<dbReference type="Pfam" id="PF02518">
    <property type="entry name" value="HATPase_c"/>
    <property type="match status" value="1"/>
</dbReference>
<evidence type="ECO:0000256" key="1">
    <source>
        <dbReference type="ARBA" id="ARBA00000085"/>
    </source>
</evidence>
<evidence type="ECO:0000259" key="12">
    <source>
        <dbReference type="PROSITE" id="PS50109"/>
    </source>
</evidence>
<evidence type="ECO:0000256" key="10">
    <source>
        <dbReference type="ARBA" id="ARBA00023136"/>
    </source>
</evidence>
<feature type="transmembrane region" description="Helical" evidence="11">
    <location>
        <begin position="20"/>
        <end position="42"/>
    </location>
</feature>
<gene>
    <name evidence="13" type="ORF">JIG36_12040</name>
</gene>
<dbReference type="EMBL" id="JAENHP010000003">
    <property type="protein sequence ID" value="MBM2616288.1"/>
    <property type="molecule type" value="Genomic_DNA"/>
</dbReference>
<dbReference type="SUPFAM" id="SSF47384">
    <property type="entry name" value="Homodimeric domain of signal transducing histidine kinase"/>
    <property type="match status" value="1"/>
</dbReference>
<keyword evidence="8 11" id="KW-1133">Transmembrane helix</keyword>
<dbReference type="EC" id="2.7.13.3" evidence="3"/>
<dbReference type="InterPro" id="IPR003594">
    <property type="entry name" value="HATPase_dom"/>
</dbReference>
<comment type="caution">
    <text evidence="13">The sequence shown here is derived from an EMBL/GenBank/DDBJ whole genome shotgun (WGS) entry which is preliminary data.</text>
</comment>
<dbReference type="PRINTS" id="PR00344">
    <property type="entry name" value="BCTRLSENSOR"/>
</dbReference>
<evidence type="ECO:0000256" key="2">
    <source>
        <dbReference type="ARBA" id="ARBA00004236"/>
    </source>
</evidence>
<dbReference type="SUPFAM" id="SSF55874">
    <property type="entry name" value="ATPase domain of HSP90 chaperone/DNA topoisomerase II/histidine kinase"/>
    <property type="match status" value="1"/>
</dbReference>
<dbReference type="InterPro" id="IPR036097">
    <property type="entry name" value="HisK_dim/P_sf"/>
</dbReference>